<accession>A0A3P3FS95</accession>
<proteinExistence type="predicted"/>
<dbReference type="AlphaFoldDB" id="A0A3P3FS95"/>
<comment type="caution">
    <text evidence="1">The sequence shown here is derived from an EMBL/GenBank/DDBJ whole genome shotgun (WGS) entry which is preliminary data.</text>
</comment>
<sequence length="63" mass="7334">MTQFRTENRYALFLELLQRCGRIKEPARAVPAGPLFVEENQMAELTACRRPRPGCRAPACWRR</sequence>
<reference evidence="1 2" key="1">
    <citation type="submission" date="2018-11" db="EMBL/GenBank/DDBJ databases">
        <title>the genome of Mesorhizobium tamadayense DSM 28320.</title>
        <authorList>
            <person name="Gao J."/>
        </authorList>
    </citation>
    <scope>NUCLEOTIDE SEQUENCE [LARGE SCALE GENOMIC DNA]</scope>
    <source>
        <strain evidence="1 2">DSM 28320</strain>
    </source>
</reference>
<name>A0A3P3FS95_9HYPH</name>
<keyword evidence="2" id="KW-1185">Reference proteome</keyword>
<protein>
    <submittedName>
        <fullName evidence="1">Uncharacterized protein</fullName>
    </submittedName>
</protein>
<gene>
    <name evidence="1" type="ORF">EH240_16500</name>
</gene>
<evidence type="ECO:0000313" key="2">
    <source>
        <dbReference type="Proteomes" id="UP000273786"/>
    </source>
</evidence>
<dbReference type="EMBL" id="RQXT01000018">
    <property type="protein sequence ID" value="RRI00953.1"/>
    <property type="molecule type" value="Genomic_DNA"/>
</dbReference>
<evidence type="ECO:0000313" key="1">
    <source>
        <dbReference type="EMBL" id="RRI00953.1"/>
    </source>
</evidence>
<dbReference type="Proteomes" id="UP000273786">
    <property type="component" value="Unassembled WGS sequence"/>
</dbReference>
<organism evidence="1 2">
    <name type="scientific">Mesorhizobium tamadayense</name>
    <dbReference type="NCBI Taxonomy" id="425306"/>
    <lineage>
        <taxon>Bacteria</taxon>
        <taxon>Pseudomonadati</taxon>
        <taxon>Pseudomonadota</taxon>
        <taxon>Alphaproteobacteria</taxon>
        <taxon>Hyphomicrobiales</taxon>
        <taxon>Phyllobacteriaceae</taxon>
        <taxon>Mesorhizobium</taxon>
    </lineage>
</organism>